<comment type="caution">
    <text evidence="3">The sequence shown here is derived from an EMBL/GenBank/DDBJ whole genome shotgun (WGS) entry which is preliminary data.</text>
</comment>
<dbReference type="Proteomes" id="UP000289708">
    <property type="component" value="Unassembled WGS sequence"/>
</dbReference>
<accession>A0A4Q0M6V3</accession>
<dbReference type="CDD" id="cd00487">
    <property type="entry name" value="Pep_deformylase"/>
    <property type="match status" value="1"/>
</dbReference>
<evidence type="ECO:0000313" key="3">
    <source>
        <dbReference type="EMBL" id="RXF68725.1"/>
    </source>
</evidence>
<dbReference type="RefSeq" id="WP_128779106.1">
    <property type="nucleotide sequence ID" value="NZ_RYFI01000024.1"/>
</dbReference>
<dbReference type="EC" id="3.5.1.88" evidence="2"/>
<keyword evidence="2" id="KW-0479">Metal-binding</keyword>
<keyword evidence="2" id="KW-0648">Protein biosynthesis</keyword>
<dbReference type="EMBL" id="RYFI01000024">
    <property type="protein sequence ID" value="RXF68725.1"/>
    <property type="molecule type" value="Genomic_DNA"/>
</dbReference>
<organism evidence="3 4">
    <name type="scientific">Hansschlegelia zhihuaiae</name>
    <dbReference type="NCBI Taxonomy" id="405005"/>
    <lineage>
        <taxon>Bacteria</taxon>
        <taxon>Pseudomonadati</taxon>
        <taxon>Pseudomonadota</taxon>
        <taxon>Alphaproteobacteria</taxon>
        <taxon>Hyphomicrobiales</taxon>
        <taxon>Methylopilaceae</taxon>
        <taxon>Hansschlegelia</taxon>
    </lineage>
</organism>
<dbReference type="NCBIfam" id="NF001159">
    <property type="entry name" value="PRK00150.1-3"/>
    <property type="match status" value="1"/>
</dbReference>
<dbReference type="GO" id="GO:0046872">
    <property type="term" value="F:metal ion binding"/>
    <property type="evidence" value="ECO:0007669"/>
    <property type="project" value="UniProtKB-KW"/>
</dbReference>
<dbReference type="PIRSF" id="PIRSF004749">
    <property type="entry name" value="Pep_def"/>
    <property type="match status" value="1"/>
</dbReference>
<dbReference type="OrthoDB" id="9804313at2"/>
<dbReference type="AlphaFoldDB" id="A0A4Q0M6V3"/>
<dbReference type="Gene3D" id="3.90.45.10">
    <property type="entry name" value="Peptide deformylase"/>
    <property type="match status" value="1"/>
</dbReference>
<dbReference type="HAMAP" id="MF_00163">
    <property type="entry name" value="Pep_deformylase"/>
    <property type="match status" value="1"/>
</dbReference>
<dbReference type="GO" id="GO:0042586">
    <property type="term" value="F:peptide deformylase activity"/>
    <property type="evidence" value="ECO:0007669"/>
    <property type="project" value="UniProtKB-UniRule"/>
</dbReference>
<comment type="function">
    <text evidence="2">Removes the formyl group from the N-terminal Met of newly synthesized proteins. Requires at least a dipeptide for an efficient rate of reaction. N-terminal L-methionine is a prerequisite for activity but the enzyme has broad specificity at other positions.</text>
</comment>
<name>A0A4Q0M6V3_9HYPH</name>
<feature type="binding site" evidence="2">
    <location>
        <position position="136"/>
    </location>
    <ligand>
        <name>Fe cation</name>
        <dbReference type="ChEBI" id="CHEBI:24875"/>
    </ligand>
</feature>
<comment type="cofactor">
    <cofactor evidence="2">
        <name>Fe(2+)</name>
        <dbReference type="ChEBI" id="CHEBI:29033"/>
    </cofactor>
    <text evidence="2">Binds 1 Fe(2+) ion.</text>
</comment>
<dbReference type="PRINTS" id="PR01576">
    <property type="entry name" value="PDEFORMYLASE"/>
</dbReference>
<feature type="binding site" evidence="2">
    <location>
        <position position="140"/>
    </location>
    <ligand>
        <name>Fe cation</name>
        <dbReference type="ChEBI" id="CHEBI:24875"/>
    </ligand>
</feature>
<keyword evidence="2" id="KW-0408">Iron</keyword>
<feature type="binding site" evidence="2">
    <location>
        <position position="94"/>
    </location>
    <ligand>
        <name>Fe cation</name>
        <dbReference type="ChEBI" id="CHEBI:24875"/>
    </ligand>
</feature>
<evidence type="ECO:0000313" key="4">
    <source>
        <dbReference type="Proteomes" id="UP000289708"/>
    </source>
</evidence>
<sequence length="190" mass="20917">MAAAPLVYLPDPKLRLVSAPVSRSDADAKALVQTMFDTMYDAAGIGLAAIQIGVQKRVVTIDLAGKDEEPQPLVLINPQIVSLSEELQAYDEGCLSIPDYYEEVERPAKVTVRYLDVEGAEQELAAEGLLAVCVQHEIDHLNGVLFIDHISRLKRDRVVKKFEKARAVGELPSFPKRDRRARGEPDPVAS</sequence>
<dbReference type="SUPFAM" id="SSF56420">
    <property type="entry name" value="Peptide deformylase"/>
    <property type="match status" value="1"/>
</dbReference>
<comment type="similarity">
    <text evidence="1 2">Belongs to the polypeptide deformylase family.</text>
</comment>
<dbReference type="InterPro" id="IPR036821">
    <property type="entry name" value="Peptide_deformylase_sf"/>
</dbReference>
<protein>
    <recommendedName>
        <fullName evidence="2">Peptide deformylase</fullName>
        <shortName evidence="2">PDF</shortName>
        <ecNumber evidence="2">3.5.1.88</ecNumber>
    </recommendedName>
    <alternativeName>
        <fullName evidence="2">Polypeptide deformylase</fullName>
    </alternativeName>
</protein>
<reference evidence="3 4" key="1">
    <citation type="submission" date="2018-12" db="EMBL/GenBank/DDBJ databases">
        <title>bacterium Hansschlegelia zhihuaiae S113.</title>
        <authorList>
            <person name="He J."/>
        </authorList>
    </citation>
    <scope>NUCLEOTIDE SEQUENCE [LARGE SCALE GENOMIC DNA]</scope>
    <source>
        <strain evidence="3 4">S 113</strain>
    </source>
</reference>
<evidence type="ECO:0000256" key="2">
    <source>
        <dbReference type="HAMAP-Rule" id="MF_00163"/>
    </source>
</evidence>
<gene>
    <name evidence="2" type="primary">def</name>
    <name evidence="3" type="ORF">EK403_19345</name>
</gene>
<dbReference type="NCBIfam" id="TIGR00079">
    <property type="entry name" value="pept_deformyl"/>
    <property type="match status" value="1"/>
</dbReference>
<keyword evidence="2 3" id="KW-0378">Hydrolase</keyword>
<dbReference type="PANTHER" id="PTHR10458:SF22">
    <property type="entry name" value="PEPTIDE DEFORMYLASE"/>
    <property type="match status" value="1"/>
</dbReference>
<feature type="active site" evidence="2">
    <location>
        <position position="137"/>
    </location>
</feature>
<dbReference type="Pfam" id="PF01327">
    <property type="entry name" value="Pep_deformylase"/>
    <property type="match status" value="1"/>
</dbReference>
<dbReference type="PANTHER" id="PTHR10458">
    <property type="entry name" value="PEPTIDE DEFORMYLASE"/>
    <property type="match status" value="1"/>
</dbReference>
<keyword evidence="4" id="KW-1185">Reference proteome</keyword>
<comment type="catalytic activity">
    <reaction evidence="2">
        <text>N-terminal N-formyl-L-methionyl-[peptide] + H2O = N-terminal L-methionyl-[peptide] + formate</text>
        <dbReference type="Rhea" id="RHEA:24420"/>
        <dbReference type="Rhea" id="RHEA-COMP:10639"/>
        <dbReference type="Rhea" id="RHEA-COMP:10640"/>
        <dbReference type="ChEBI" id="CHEBI:15377"/>
        <dbReference type="ChEBI" id="CHEBI:15740"/>
        <dbReference type="ChEBI" id="CHEBI:49298"/>
        <dbReference type="ChEBI" id="CHEBI:64731"/>
        <dbReference type="EC" id="3.5.1.88"/>
    </reaction>
</comment>
<dbReference type="GO" id="GO:0006412">
    <property type="term" value="P:translation"/>
    <property type="evidence" value="ECO:0007669"/>
    <property type="project" value="UniProtKB-UniRule"/>
</dbReference>
<proteinExistence type="inferred from homology"/>
<dbReference type="InterPro" id="IPR023635">
    <property type="entry name" value="Peptide_deformylase"/>
</dbReference>
<evidence type="ECO:0000256" key="1">
    <source>
        <dbReference type="ARBA" id="ARBA00010759"/>
    </source>
</evidence>